<keyword evidence="6" id="KW-1185">Reference proteome</keyword>
<evidence type="ECO:0000259" key="2">
    <source>
        <dbReference type="Pfam" id="PF14611"/>
    </source>
</evidence>
<organism evidence="5 6">
    <name type="scientific">Wickerhamomyces anomalus (strain ATCC 58044 / CBS 1984 / NCYC 433 / NRRL Y-366-8)</name>
    <name type="common">Yeast</name>
    <name type="synonym">Hansenula anomala</name>
    <dbReference type="NCBI Taxonomy" id="683960"/>
    <lineage>
        <taxon>Eukaryota</taxon>
        <taxon>Fungi</taxon>
        <taxon>Dikarya</taxon>
        <taxon>Ascomycota</taxon>
        <taxon>Saccharomycotina</taxon>
        <taxon>Saccharomycetes</taxon>
        <taxon>Phaffomycetales</taxon>
        <taxon>Wickerhamomycetaceae</taxon>
        <taxon>Wickerhamomyces</taxon>
    </lineage>
</organism>
<evidence type="ECO:0000256" key="1">
    <source>
        <dbReference type="SAM" id="MobiDB-lite"/>
    </source>
</evidence>
<sequence length="681" mass="77744">MLSLRGRIRAFHTFGRLAQAPPTNNLYSFVKDEPSSIEPEQKEEDPSVLRLRGKKKAPGKQNLVILNAKQSNIFHKLPNHTKIAPGFHVLDPIEFETSRKRLLQFKSEVPLDQIISSIQYIKPDASAVSAVRYRQIKDDIASAYSISQLKEFIKKYFPDIKVISSLTKKKTIEKILKDCWKLEESDEISSAQDLLIQRSFDLSPAEIFILLAQNPMTSWLRANVQVIMIPSDRQLIVRASAQHVAYIEMALSRIFHNIVTGSINLEQITELYKNQGEDLPLDVIQRLSGVYMEKSSLDTTSTSPEQKVIASPETTPTSTNNTLYDYNMSALGRRRFSLAKRLMLWALDFNPFVKTNIHIKYNKKSTWFKNILSETMPWIHKNKTWVRLRAPKGPHKSATELKAPEIDYQTIHNELNTPATSNKAITDAPQSVIAVNFGHLLYDESTLKDKTPQTFFQTTLPHIRDTVHSLETFGEIEEADQELVSADRHEYHAQIKLVPSPFNNAQNYLKYPPLEFWIEINDKHKGDVTTLQVLRIINEQNSIVSLPNHPCDLKFLRSDSEPLLEGYNGSDDWLADQPGIKDFLKSSNLDFSGRPGLKIADYVDVKMPGTDEVIRYDYVTMAYRKHLTMDYKGKLLQYSIVEGGRLGGRTSEALLVGKVDEITLDEFKEFVDDSVNFTKQL</sequence>
<evidence type="ECO:0000259" key="4">
    <source>
        <dbReference type="Pfam" id="PF20778"/>
    </source>
</evidence>
<evidence type="ECO:0000259" key="3">
    <source>
        <dbReference type="Pfam" id="PF20776"/>
    </source>
</evidence>
<dbReference type="OrthoDB" id="5392646at2759"/>
<feature type="domain" description="SLS1 first KH" evidence="2">
    <location>
        <begin position="194"/>
        <end position="258"/>
    </location>
</feature>
<dbReference type="InterPro" id="IPR032741">
    <property type="entry name" value="Sls1_KH-1"/>
</dbReference>
<feature type="region of interest" description="Disordered" evidence="1">
    <location>
        <begin position="295"/>
        <end position="316"/>
    </location>
</feature>
<gene>
    <name evidence="5" type="ORF">WICANDRAFT_79492</name>
</gene>
<feature type="domain" description="SLS1 C-terminal" evidence="4">
    <location>
        <begin position="374"/>
        <end position="676"/>
    </location>
</feature>
<dbReference type="GO" id="GO:0005743">
    <property type="term" value="C:mitochondrial inner membrane"/>
    <property type="evidence" value="ECO:0007669"/>
    <property type="project" value="InterPro"/>
</dbReference>
<name>A0A1E3P0F1_WICAA</name>
<dbReference type="RefSeq" id="XP_019038153.1">
    <property type="nucleotide sequence ID" value="XM_019184904.1"/>
</dbReference>
<evidence type="ECO:0000313" key="5">
    <source>
        <dbReference type="EMBL" id="ODQ58946.1"/>
    </source>
</evidence>
<dbReference type="Proteomes" id="UP000094112">
    <property type="component" value="Unassembled WGS sequence"/>
</dbReference>
<reference evidence="5 6" key="1">
    <citation type="journal article" date="2016" name="Proc. Natl. Acad. Sci. U.S.A.">
        <title>Comparative genomics of biotechnologically important yeasts.</title>
        <authorList>
            <person name="Riley R."/>
            <person name="Haridas S."/>
            <person name="Wolfe K.H."/>
            <person name="Lopes M.R."/>
            <person name="Hittinger C.T."/>
            <person name="Goeker M."/>
            <person name="Salamov A.A."/>
            <person name="Wisecaver J.H."/>
            <person name="Long T.M."/>
            <person name="Calvey C.H."/>
            <person name="Aerts A.L."/>
            <person name="Barry K.W."/>
            <person name="Choi C."/>
            <person name="Clum A."/>
            <person name="Coughlan A.Y."/>
            <person name="Deshpande S."/>
            <person name="Douglass A.P."/>
            <person name="Hanson S.J."/>
            <person name="Klenk H.-P."/>
            <person name="LaButti K.M."/>
            <person name="Lapidus A."/>
            <person name="Lindquist E.A."/>
            <person name="Lipzen A.M."/>
            <person name="Meier-Kolthoff J.P."/>
            <person name="Ohm R.A."/>
            <person name="Otillar R.P."/>
            <person name="Pangilinan J.L."/>
            <person name="Peng Y."/>
            <person name="Rokas A."/>
            <person name="Rosa C.A."/>
            <person name="Scheuner C."/>
            <person name="Sibirny A.A."/>
            <person name="Slot J.C."/>
            <person name="Stielow J.B."/>
            <person name="Sun H."/>
            <person name="Kurtzman C.P."/>
            <person name="Blackwell M."/>
            <person name="Grigoriev I.V."/>
            <person name="Jeffries T.W."/>
        </authorList>
    </citation>
    <scope>NUCLEOTIDE SEQUENCE [LARGE SCALE GENOMIC DNA]</scope>
    <source>
        <strain evidence="6">ATCC 58044 / CBS 1984 / NCYC 433 / NRRL Y-366-8</strain>
    </source>
</reference>
<proteinExistence type="predicted"/>
<evidence type="ECO:0000313" key="6">
    <source>
        <dbReference type="Proteomes" id="UP000094112"/>
    </source>
</evidence>
<dbReference type="GeneID" id="30202150"/>
<dbReference type="InterPro" id="IPR048401">
    <property type="entry name" value="SLS1_C"/>
</dbReference>
<dbReference type="STRING" id="683960.A0A1E3P0F1"/>
<protein>
    <submittedName>
        <fullName evidence="5">Uncharacterized protein</fullName>
    </submittedName>
</protein>
<accession>A0A1E3P0F1</accession>
<dbReference type="Pfam" id="PF14611">
    <property type="entry name" value="KH_SLS1_1"/>
    <property type="match status" value="1"/>
</dbReference>
<dbReference type="EMBL" id="KV454211">
    <property type="protein sequence ID" value="ODQ58946.1"/>
    <property type="molecule type" value="Genomic_DNA"/>
</dbReference>
<dbReference type="InterPro" id="IPR048400">
    <property type="entry name" value="SLS1_N"/>
</dbReference>
<dbReference type="Pfam" id="PF20776">
    <property type="entry name" value="SLS1_N"/>
    <property type="match status" value="1"/>
</dbReference>
<dbReference type="AlphaFoldDB" id="A0A1E3P0F1"/>
<dbReference type="Pfam" id="PF20778">
    <property type="entry name" value="SLS1_C"/>
    <property type="match status" value="1"/>
</dbReference>
<feature type="domain" description="SLS1 N-terminal" evidence="3">
    <location>
        <begin position="107"/>
        <end position="183"/>
    </location>
</feature>